<dbReference type="RefSeq" id="WP_340162583.1">
    <property type="nucleotide sequence ID" value="NZ_FQZP01000037.1"/>
</dbReference>
<organism evidence="2 3">
    <name type="scientific">Thermoclostridium caenicola</name>
    <dbReference type="NCBI Taxonomy" id="659425"/>
    <lineage>
        <taxon>Bacteria</taxon>
        <taxon>Bacillati</taxon>
        <taxon>Bacillota</taxon>
        <taxon>Clostridia</taxon>
        <taxon>Eubacteriales</taxon>
        <taxon>Oscillospiraceae</taxon>
        <taxon>Thermoclostridium</taxon>
    </lineage>
</organism>
<sequence>MISRNSIRIIYGDNPKQMVKELLETIKPEEEIEKGALIGIKPNLVVSKPSGSGATTSPEIVAGLIEYLLSKGRDNIVIMESSWVGGRTSEALKVCGYEELSKKYHVPLIDLKKDRDREYTVDGMRISVCEQALKVDYLINIPVLKGHCQTNITCALKNMKGCIPDSEKRRFHTIGLHKPIACLSKIIRQDLVIVDGMNGDLNFEEGGNPVQMNRIIAGKDPVLIDAYAAQLMGFGIEEVPYIGMAERLGVGSADLANADIVELNKDNGSRKLTPSRRVQQLAGHIVEDCACSACYGSLIYALERLDEKGLLNRLKDKLYIGQGFKSKRHNGIGIGACTAGFDKCVRGCPPKARDIVEYLEELIQKNQ</sequence>
<reference evidence="2 3" key="1">
    <citation type="submission" date="2016-11" db="EMBL/GenBank/DDBJ databases">
        <authorList>
            <person name="Varghese N."/>
            <person name="Submissions S."/>
        </authorList>
    </citation>
    <scope>NUCLEOTIDE SEQUENCE [LARGE SCALE GENOMIC DNA]</scope>
    <source>
        <strain evidence="2 3">DSM 19027</strain>
    </source>
</reference>
<dbReference type="AlphaFoldDB" id="A0A1M6I099"/>
<dbReference type="EMBL" id="FQZP01000037">
    <property type="protein sequence ID" value="SHJ27714.1"/>
    <property type="molecule type" value="Genomic_DNA"/>
</dbReference>
<proteinExistence type="predicted"/>
<protein>
    <submittedName>
        <fullName evidence="2">Uncharacterized conserved protein, DUF362 family</fullName>
    </submittedName>
</protein>
<keyword evidence="3" id="KW-1185">Reference proteome</keyword>
<dbReference type="Proteomes" id="UP000324781">
    <property type="component" value="Unassembled WGS sequence"/>
</dbReference>
<dbReference type="Pfam" id="PF04015">
    <property type="entry name" value="DUF362"/>
    <property type="match status" value="1"/>
</dbReference>
<gene>
    <name evidence="2" type="ORF">SAMN05444373_103719</name>
</gene>
<evidence type="ECO:0000313" key="2">
    <source>
        <dbReference type="EMBL" id="SHJ27714.1"/>
    </source>
</evidence>
<name>A0A1M6I099_9FIRM</name>
<feature type="domain" description="DUF362" evidence="1">
    <location>
        <begin position="38"/>
        <end position="229"/>
    </location>
</feature>
<evidence type="ECO:0000259" key="1">
    <source>
        <dbReference type="Pfam" id="PF04015"/>
    </source>
</evidence>
<accession>A0A1M6I099</accession>
<dbReference type="InterPro" id="IPR007160">
    <property type="entry name" value="DUF362"/>
</dbReference>
<evidence type="ECO:0000313" key="3">
    <source>
        <dbReference type="Proteomes" id="UP000324781"/>
    </source>
</evidence>